<dbReference type="GO" id="GO:0003723">
    <property type="term" value="F:RNA binding"/>
    <property type="evidence" value="ECO:0007669"/>
    <property type="project" value="InterPro"/>
</dbReference>
<dbReference type="SMART" id="SM00981">
    <property type="entry name" value="THUMP"/>
    <property type="match status" value="1"/>
</dbReference>
<dbReference type="GO" id="GO:0052915">
    <property type="term" value="F:23S rRNA (guanine(2445)-N(2))-methyltransferase activity"/>
    <property type="evidence" value="ECO:0007669"/>
    <property type="project" value="UniProtKB-EC"/>
</dbReference>
<dbReference type="InterPro" id="IPR004114">
    <property type="entry name" value="THUMP_dom"/>
</dbReference>
<dbReference type="EMBL" id="UOET01000064">
    <property type="protein sequence ID" value="VAW26864.1"/>
    <property type="molecule type" value="Genomic_DNA"/>
</dbReference>
<dbReference type="GO" id="GO:0070043">
    <property type="term" value="F:rRNA (guanine-N7-)-methyltransferase activity"/>
    <property type="evidence" value="ECO:0007669"/>
    <property type="project" value="TreeGrafter"/>
</dbReference>
<dbReference type="PANTHER" id="PTHR47313:SF1">
    <property type="entry name" value="RIBOSOMAL RNA LARGE SUBUNIT METHYLTRANSFERASE K_L"/>
    <property type="match status" value="1"/>
</dbReference>
<dbReference type="EC" id="2.1.1.173" evidence="4"/>
<keyword evidence="1 4" id="KW-0489">Methyltransferase</keyword>
<dbReference type="PANTHER" id="PTHR47313">
    <property type="entry name" value="RIBOSOMAL RNA LARGE SUBUNIT METHYLTRANSFERASE K/L"/>
    <property type="match status" value="1"/>
</dbReference>
<evidence type="ECO:0000256" key="2">
    <source>
        <dbReference type="ARBA" id="ARBA00022679"/>
    </source>
</evidence>
<dbReference type="Pfam" id="PF01170">
    <property type="entry name" value="UPF0020"/>
    <property type="match status" value="1"/>
</dbReference>
<accession>A0A3B0V409</accession>
<proteinExistence type="predicted"/>
<dbReference type="InterPro" id="IPR054170">
    <property type="entry name" value="RlmL_1st"/>
</dbReference>
<dbReference type="Pfam" id="PF02926">
    <property type="entry name" value="THUMP"/>
    <property type="match status" value="1"/>
</dbReference>
<evidence type="ECO:0000313" key="4">
    <source>
        <dbReference type="EMBL" id="VAW26864.1"/>
    </source>
</evidence>
<gene>
    <name evidence="4" type="ORF">MNBD_BACTEROID07-797</name>
</gene>
<dbReference type="Gene3D" id="3.30.2130.30">
    <property type="match status" value="1"/>
</dbReference>
<organism evidence="4">
    <name type="scientific">hydrothermal vent metagenome</name>
    <dbReference type="NCBI Taxonomy" id="652676"/>
    <lineage>
        <taxon>unclassified sequences</taxon>
        <taxon>metagenomes</taxon>
        <taxon>ecological metagenomes</taxon>
    </lineage>
</organism>
<dbReference type="Gene3D" id="3.40.50.150">
    <property type="entry name" value="Vaccinia Virus protein VP39"/>
    <property type="match status" value="1"/>
</dbReference>
<dbReference type="PROSITE" id="PS01261">
    <property type="entry name" value="UPF0020"/>
    <property type="match status" value="1"/>
</dbReference>
<name>A0A3B0V409_9ZZZZ</name>
<protein>
    <submittedName>
        <fullName evidence="4">23S rRNA (Guanine(2445)-N(2))-methyltransferase</fullName>
        <ecNumber evidence="4">2.1.1.173</ecNumber>
    </submittedName>
</protein>
<sequence>MENLKTFEKGEDLTAKTLAGLENVLADELKALGAGSVEPGNRVVFFRGDKALMYKANYLCRTALRILKPIGIFTVRNEQELYKKVKRIDWPSLFDVEKTFVVSASVFHSSLTNSLYVALKTKDAIADQFREKMGKRPFVSKENAQIHIDVHISQEECTISLDSSGDSLHKRGYRVAVDKAPLNEVLAAGMIKLSGWKKDDDFIDPMCGSGTIPIEAAMDAMHIPAGYYRKNYSFEHWNDFDTALFEKIKKEASEEICEYDNPIIASDRSYKAFGIARSNLRNAGLDKDVMLLNKPFEKVNPESGKGILMFNPPYGLRLEEDELIELYKHIGDVLKNKFQGYEAWIITGNLEVAKFIGLRPSRKIILYNGPLESRFIKFEMYSGSKKAKANNYSE</sequence>
<dbReference type="CDD" id="cd11715">
    <property type="entry name" value="THUMP_AdoMetMT"/>
    <property type="match status" value="1"/>
</dbReference>
<dbReference type="PROSITE" id="PS51165">
    <property type="entry name" value="THUMP"/>
    <property type="match status" value="1"/>
</dbReference>
<dbReference type="SUPFAM" id="SSF53335">
    <property type="entry name" value="S-adenosyl-L-methionine-dependent methyltransferases"/>
    <property type="match status" value="1"/>
</dbReference>
<feature type="domain" description="THUMP" evidence="3">
    <location>
        <begin position="52"/>
        <end position="163"/>
    </location>
</feature>
<dbReference type="AlphaFoldDB" id="A0A3B0V409"/>
<dbReference type="InterPro" id="IPR029063">
    <property type="entry name" value="SAM-dependent_MTases_sf"/>
</dbReference>
<dbReference type="InterPro" id="IPR053943">
    <property type="entry name" value="RlmKL-like_Mtase_CS"/>
</dbReference>
<keyword evidence="2 4" id="KW-0808">Transferase</keyword>
<evidence type="ECO:0000259" key="3">
    <source>
        <dbReference type="PROSITE" id="PS51165"/>
    </source>
</evidence>
<dbReference type="InterPro" id="IPR000241">
    <property type="entry name" value="RlmKL-like_Mtase"/>
</dbReference>
<dbReference type="Pfam" id="PF22020">
    <property type="entry name" value="RlmL_1st"/>
    <property type="match status" value="1"/>
</dbReference>
<evidence type="ECO:0000256" key="1">
    <source>
        <dbReference type="ARBA" id="ARBA00022603"/>
    </source>
</evidence>
<reference evidence="4" key="1">
    <citation type="submission" date="2018-06" db="EMBL/GenBank/DDBJ databases">
        <authorList>
            <person name="Zhirakovskaya E."/>
        </authorList>
    </citation>
    <scope>NUCLEOTIDE SEQUENCE</scope>
</reference>